<name>A0A0A8ZAR3_ARUDO</name>
<dbReference type="AlphaFoldDB" id="A0A0A8ZAR3"/>
<reference evidence="2" key="1">
    <citation type="submission" date="2014-09" db="EMBL/GenBank/DDBJ databases">
        <authorList>
            <person name="Magalhaes I.L.F."/>
            <person name="Oliveira U."/>
            <person name="Santos F.R."/>
            <person name="Vidigal T.H.D.A."/>
            <person name="Brescovit A.D."/>
            <person name="Santos A.J."/>
        </authorList>
    </citation>
    <scope>NUCLEOTIDE SEQUENCE</scope>
    <source>
        <tissue evidence="2">Shoot tissue taken approximately 20 cm above the soil surface</tissue>
    </source>
</reference>
<protein>
    <submittedName>
        <fullName evidence="2">Uncharacterized protein</fullName>
    </submittedName>
</protein>
<keyword evidence="1" id="KW-1133">Transmembrane helix</keyword>
<evidence type="ECO:0000313" key="2">
    <source>
        <dbReference type="EMBL" id="JAD33825.1"/>
    </source>
</evidence>
<keyword evidence="1" id="KW-0472">Membrane</keyword>
<dbReference type="EMBL" id="GBRH01264070">
    <property type="protein sequence ID" value="JAD33825.1"/>
    <property type="molecule type" value="Transcribed_RNA"/>
</dbReference>
<reference evidence="2" key="2">
    <citation type="journal article" date="2015" name="Data Brief">
        <title>Shoot transcriptome of the giant reed, Arundo donax.</title>
        <authorList>
            <person name="Barrero R.A."/>
            <person name="Guerrero F.D."/>
            <person name="Moolhuijzen P."/>
            <person name="Goolsby J.A."/>
            <person name="Tidwell J."/>
            <person name="Bellgard S.E."/>
            <person name="Bellgard M.I."/>
        </authorList>
    </citation>
    <scope>NUCLEOTIDE SEQUENCE</scope>
    <source>
        <tissue evidence="2">Shoot tissue taken approximately 20 cm above the soil surface</tissue>
    </source>
</reference>
<proteinExistence type="predicted"/>
<evidence type="ECO:0000256" key="1">
    <source>
        <dbReference type="SAM" id="Phobius"/>
    </source>
</evidence>
<organism evidence="2">
    <name type="scientific">Arundo donax</name>
    <name type="common">Giant reed</name>
    <name type="synonym">Donax arundinaceus</name>
    <dbReference type="NCBI Taxonomy" id="35708"/>
    <lineage>
        <taxon>Eukaryota</taxon>
        <taxon>Viridiplantae</taxon>
        <taxon>Streptophyta</taxon>
        <taxon>Embryophyta</taxon>
        <taxon>Tracheophyta</taxon>
        <taxon>Spermatophyta</taxon>
        <taxon>Magnoliopsida</taxon>
        <taxon>Liliopsida</taxon>
        <taxon>Poales</taxon>
        <taxon>Poaceae</taxon>
        <taxon>PACMAD clade</taxon>
        <taxon>Arundinoideae</taxon>
        <taxon>Arundineae</taxon>
        <taxon>Arundo</taxon>
    </lineage>
</organism>
<keyword evidence="1" id="KW-0812">Transmembrane</keyword>
<accession>A0A0A8ZAR3</accession>
<feature type="transmembrane region" description="Helical" evidence="1">
    <location>
        <begin position="15"/>
        <end position="37"/>
    </location>
</feature>
<sequence>MNWHILFLVRNVQDLRIVTTVPIYIAYLLLNCVTCTFKA</sequence>